<keyword evidence="5" id="KW-1185">Reference proteome</keyword>
<gene>
    <name evidence="4" type="ORF">ERUC_LOCUS4277</name>
</gene>
<organism evidence="4 5">
    <name type="scientific">Eruca vesicaria subsp. sativa</name>
    <name type="common">Garden rocket</name>
    <name type="synonym">Eruca sativa</name>
    <dbReference type="NCBI Taxonomy" id="29727"/>
    <lineage>
        <taxon>Eukaryota</taxon>
        <taxon>Viridiplantae</taxon>
        <taxon>Streptophyta</taxon>
        <taxon>Embryophyta</taxon>
        <taxon>Tracheophyta</taxon>
        <taxon>Spermatophyta</taxon>
        <taxon>Magnoliopsida</taxon>
        <taxon>eudicotyledons</taxon>
        <taxon>Gunneridae</taxon>
        <taxon>Pentapetalae</taxon>
        <taxon>rosids</taxon>
        <taxon>malvids</taxon>
        <taxon>Brassicales</taxon>
        <taxon>Brassicaceae</taxon>
        <taxon>Brassiceae</taxon>
        <taxon>Eruca</taxon>
    </lineage>
</organism>
<sequence>MKDFQRQLMKLKEQGKDNEQKLLNLEKTVNELSKKKSSATQMELLQKLQRRPNLRSFCNEGTQKACEEGHGSAFGRVKAVAAGANPVLTTTGIEKKAKALVAELKKMSKEVEDSELADVAAVSAGSNAEIGTMIAEAMSRVGRKGVVTLEEGKKAENAMRLQLSRLQDLESARASTLTILPFSLEATVIREEVGLSLDKAGKEVLGHAAKVERCCLEYAASVARKFLKSHCVVEIKEPKPVPAGNPMDNSGYGTEEIWDIK</sequence>
<dbReference type="AlphaFoldDB" id="A0ABC8IY55"/>
<evidence type="ECO:0000256" key="3">
    <source>
        <dbReference type="SAM" id="Coils"/>
    </source>
</evidence>
<dbReference type="InterPro" id="IPR027410">
    <property type="entry name" value="TCP-1-like_intermed_sf"/>
</dbReference>
<dbReference type="PANTHER" id="PTHR45633">
    <property type="entry name" value="60 KDA HEAT SHOCK PROTEIN, MITOCHONDRIAL"/>
    <property type="match status" value="1"/>
</dbReference>
<keyword evidence="2" id="KW-0143">Chaperone</keyword>
<evidence type="ECO:0000313" key="5">
    <source>
        <dbReference type="Proteomes" id="UP001642260"/>
    </source>
</evidence>
<dbReference type="SUPFAM" id="SSF54849">
    <property type="entry name" value="GroEL-intermediate domain like"/>
    <property type="match status" value="1"/>
</dbReference>
<proteinExistence type="inferred from homology"/>
<dbReference type="Gene3D" id="1.10.560.10">
    <property type="entry name" value="GroEL-like equatorial domain"/>
    <property type="match status" value="1"/>
</dbReference>
<dbReference type="Gene3D" id="3.30.260.10">
    <property type="entry name" value="TCP-1-like chaperonin intermediate domain"/>
    <property type="match status" value="1"/>
</dbReference>
<comment type="similarity">
    <text evidence="1">Belongs to the chaperonin (HSP60) family.</text>
</comment>
<comment type="caution">
    <text evidence="4">The sequence shown here is derived from an EMBL/GenBank/DDBJ whole genome shotgun (WGS) entry which is preliminary data.</text>
</comment>
<name>A0ABC8IY55_ERUVS</name>
<reference evidence="4 5" key="1">
    <citation type="submission" date="2022-03" db="EMBL/GenBank/DDBJ databases">
        <authorList>
            <person name="Macdonald S."/>
            <person name="Ahmed S."/>
            <person name="Newling K."/>
        </authorList>
    </citation>
    <scope>NUCLEOTIDE SEQUENCE [LARGE SCALE GENOMIC DNA]</scope>
</reference>
<evidence type="ECO:0000256" key="2">
    <source>
        <dbReference type="ARBA" id="ARBA00023186"/>
    </source>
</evidence>
<accession>A0ABC8IY55</accession>
<evidence type="ECO:0000313" key="4">
    <source>
        <dbReference type="EMBL" id="CAH8306150.1"/>
    </source>
</evidence>
<keyword evidence="3" id="KW-0175">Coiled coil</keyword>
<feature type="coiled-coil region" evidence="3">
    <location>
        <begin position="1"/>
        <end position="42"/>
    </location>
</feature>
<dbReference type="InterPro" id="IPR001844">
    <property type="entry name" value="Cpn60/GroEL"/>
</dbReference>
<dbReference type="EMBL" id="CAKOAT010064043">
    <property type="protein sequence ID" value="CAH8306150.1"/>
    <property type="molecule type" value="Genomic_DNA"/>
</dbReference>
<protein>
    <submittedName>
        <fullName evidence="4">Uncharacterized protein</fullName>
    </submittedName>
</protein>
<evidence type="ECO:0000256" key="1">
    <source>
        <dbReference type="ARBA" id="ARBA00006607"/>
    </source>
</evidence>
<dbReference type="InterPro" id="IPR027413">
    <property type="entry name" value="GROEL-like_equatorial_sf"/>
</dbReference>
<dbReference type="Proteomes" id="UP001642260">
    <property type="component" value="Unassembled WGS sequence"/>
</dbReference>